<dbReference type="EMBL" id="JAAIUW010000001">
    <property type="protein sequence ID" value="KAF7845168.1"/>
    <property type="molecule type" value="Genomic_DNA"/>
</dbReference>
<evidence type="ECO:0000313" key="1">
    <source>
        <dbReference type="EMBL" id="KAF7845168.1"/>
    </source>
</evidence>
<proteinExistence type="predicted"/>
<keyword evidence="2" id="KW-1185">Reference proteome</keyword>
<sequence length="95" mass="10831">MKKNIASKLSIRELEYSSSCVVVEEDFIENKHKANVIVTNKGETTLLFMEVTTSFMVILLLHHGSSMFQRVQSTNEDSDDGIEKYVKSITVEFQI</sequence>
<accession>A0A834XGY4</accession>
<dbReference type="AlphaFoldDB" id="A0A834XGY4"/>
<dbReference type="Proteomes" id="UP000634136">
    <property type="component" value="Unassembled WGS sequence"/>
</dbReference>
<protein>
    <submittedName>
        <fullName evidence="1">Uncharacterized protein</fullName>
    </submittedName>
</protein>
<evidence type="ECO:0000313" key="2">
    <source>
        <dbReference type="Proteomes" id="UP000634136"/>
    </source>
</evidence>
<organism evidence="1 2">
    <name type="scientific">Senna tora</name>
    <dbReference type="NCBI Taxonomy" id="362788"/>
    <lineage>
        <taxon>Eukaryota</taxon>
        <taxon>Viridiplantae</taxon>
        <taxon>Streptophyta</taxon>
        <taxon>Embryophyta</taxon>
        <taxon>Tracheophyta</taxon>
        <taxon>Spermatophyta</taxon>
        <taxon>Magnoliopsida</taxon>
        <taxon>eudicotyledons</taxon>
        <taxon>Gunneridae</taxon>
        <taxon>Pentapetalae</taxon>
        <taxon>rosids</taxon>
        <taxon>fabids</taxon>
        <taxon>Fabales</taxon>
        <taxon>Fabaceae</taxon>
        <taxon>Caesalpinioideae</taxon>
        <taxon>Cassia clade</taxon>
        <taxon>Senna</taxon>
    </lineage>
</organism>
<gene>
    <name evidence="1" type="ORF">G2W53_002073</name>
</gene>
<reference evidence="1" key="1">
    <citation type="submission" date="2020-09" db="EMBL/GenBank/DDBJ databases">
        <title>Genome-Enabled Discovery of Anthraquinone Biosynthesis in Senna tora.</title>
        <authorList>
            <person name="Kang S.-H."/>
            <person name="Pandey R.P."/>
            <person name="Lee C.-M."/>
            <person name="Sim J.-S."/>
            <person name="Jeong J.-T."/>
            <person name="Choi B.-S."/>
            <person name="Jung M."/>
            <person name="Ginzburg D."/>
            <person name="Zhao K."/>
            <person name="Won S.Y."/>
            <person name="Oh T.-J."/>
            <person name="Yu Y."/>
            <person name="Kim N.-H."/>
            <person name="Lee O.R."/>
            <person name="Lee T.-H."/>
            <person name="Bashyal P."/>
            <person name="Kim T.-S."/>
            <person name="Lee W.-H."/>
            <person name="Kawkins C."/>
            <person name="Kim C.-K."/>
            <person name="Kim J.S."/>
            <person name="Ahn B.O."/>
            <person name="Rhee S.Y."/>
            <person name="Sohng J.K."/>
        </authorList>
    </citation>
    <scope>NUCLEOTIDE SEQUENCE</scope>
    <source>
        <tissue evidence="1">Leaf</tissue>
    </source>
</reference>
<comment type="caution">
    <text evidence="1">The sequence shown here is derived from an EMBL/GenBank/DDBJ whole genome shotgun (WGS) entry which is preliminary data.</text>
</comment>
<name>A0A834XGY4_9FABA</name>